<dbReference type="PANTHER" id="PTHR15605">
    <property type="entry name" value="KINESIN-ASSOCIATED PROTEINS"/>
    <property type="match status" value="1"/>
</dbReference>
<dbReference type="InterPro" id="IPR008658">
    <property type="entry name" value="KAP3"/>
</dbReference>
<protein>
    <submittedName>
        <fullName evidence="1">Uncharacterized protein</fullName>
    </submittedName>
</protein>
<dbReference type="Proteomes" id="UP001217089">
    <property type="component" value="Unassembled WGS sequence"/>
</dbReference>
<dbReference type="SUPFAM" id="SSF48371">
    <property type="entry name" value="ARM repeat"/>
    <property type="match status" value="1"/>
</dbReference>
<gene>
    <name evidence="1" type="ORF">KUTeg_022190</name>
</gene>
<accession>A0ABQ9EA28</accession>
<proteinExistence type="predicted"/>
<organism evidence="1 2">
    <name type="scientific">Tegillarca granosa</name>
    <name type="common">Malaysian cockle</name>
    <name type="synonym">Anadara granosa</name>
    <dbReference type="NCBI Taxonomy" id="220873"/>
    <lineage>
        <taxon>Eukaryota</taxon>
        <taxon>Metazoa</taxon>
        <taxon>Spiralia</taxon>
        <taxon>Lophotrochozoa</taxon>
        <taxon>Mollusca</taxon>
        <taxon>Bivalvia</taxon>
        <taxon>Autobranchia</taxon>
        <taxon>Pteriomorphia</taxon>
        <taxon>Arcoida</taxon>
        <taxon>Arcoidea</taxon>
        <taxon>Arcidae</taxon>
        <taxon>Tegillarca</taxon>
    </lineage>
</organism>
<sequence>MAILLLNLSFDADLRSKMVKFGMLPKLVGLLNNENHKLIVLCILYHISMDDKAKSMFTFTDCIPIWNCSSHNVWMFTFCLLLLKFDSSTLMVHHKNPEIELLSLCVNLAANKRTAALICEGNGLKMLMKRAFKFKDSLLMKMIRNISQHDGPTKTLFIVSRSAEDDIVLEVIILVGTVCNDDACARLLAESNIIHLLIELLNAKQEDDEMEEHLVATLTVHPVSAYLIFHMRMSSNTFETIFERNKNMLYSSIELGNLHPPNEVWAKTKHLLKELQCLFTKLSLFNSGVPSSLSLNFTFVFGASAFHFSTRLGKLYEPTDASPTPLLIFSGYDRSSVSTFPPRAIILLNFQTLSTKFTI</sequence>
<dbReference type="Gene3D" id="1.25.10.10">
    <property type="entry name" value="Leucine-rich Repeat Variant"/>
    <property type="match status" value="1"/>
</dbReference>
<dbReference type="SMART" id="SM01297">
    <property type="entry name" value="KAP"/>
    <property type="match status" value="1"/>
</dbReference>
<comment type="caution">
    <text evidence="1">The sequence shown here is derived from an EMBL/GenBank/DDBJ whole genome shotgun (WGS) entry which is preliminary data.</text>
</comment>
<dbReference type="Pfam" id="PF05804">
    <property type="entry name" value="KAP"/>
    <property type="match status" value="2"/>
</dbReference>
<dbReference type="EMBL" id="JARBDR010000919">
    <property type="protein sequence ID" value="KAJ8300671.1"/>
    <property type="molecule type" value="Genomic_DNA"/>
</dbReference>
<reference evidence="1 2" key="1">
    <citation type="submission" date="2022-12" db="EMBL/GenBank/DDBJ databases">
        <title>Chromosome-level genome of Tegillarca granosa.</title>
        <authorList>
            <person name="Kim J."/>
        </authorList>
    </citation>
    <scope>NUCLEOTIDE SEQUENCE [LARGE SCALE GENOMIC DNA]</scope>
    <source>
        <strain evidence="1">Teg-2019</strain>
        <tissue evidence="1">Adductor muscle</tissue>
    </source>
</reference>
<evidence type="ECO:0000313" key="1">
    <source>
        <dbReference type="EMBL" id="KAJ8300671.1"/>
    </source>
</evidence>
<dbReference type="InterPro" id="IPR011989">
    <property type="entry name" value="ARM-like"/>
</dbReference>
<dbReference type="PANTHER" id="PTHR15605:SF2">
    <property type="entry name" value="KINESIN-ASSOCIATED PROTEIN 3"/>
    <property type="match status" value="1"/>
</dbReference>
<name>A0ABQ9EA28_TEGGR</name>
<keyword evidence="2" id="KW-1185">Reference proteome</keyword>
<dbReference type="InterPro" id="IPR016024">
    <property type="entry name" value="ARM-type_fold"/>
</dbReference>
<evidence type="ECO:0000313" key="2">
    <source>
        <dbReference type="Proteomes" id="UP001217089"/>
    </source>
</evidence>